<feature type="domain" description="VWFA" evidence="1">
    <location>
        <begin position="565"/>
        <end position="741"/>
    </location>
</feature>
<dbReference type="InterPro" id="IPR002035">
    <property type="entry name" value="VWF_A"/>
</dbReference>
<name>A0A1D8K544_9GAMM</name>
<gene>
    <name evidence="2" type="ORF">BJI67_02445</name>
</gene>
<dbReference type="AlphaFoldDB" id="A0A1D8K544"/>
<evidence type="ECO:0000259" key="1">
    <source>
        <dbReference type="PROSITE" id="PS50234"/>
    </source>
</evidence>
<dbReference type="Proteomes" id="UP000095342">
    <property type="component" value="Chromosome"/>
</dbReference>
<dbReference type="CDD" id="cd01454">
    <property type="entry name" value="vWA_norD_type"/>
    <property type="match status" value="1"/>
</dbReference>
<dbReference type="Pfam" id="PF00092">
    <property type="entry name" value="VWA"/>
    <property type="match status" value="1"/>
</dbReference>
<dbReference type="SUPFAM" id="SSF53300">
    <property type="entry name" value="vWA-like"/>
    <property type="match status" value="1"/>
</dbReference>
<dbReference type="EMBL" id="CP017448">
    <property type="protein sequence ID" value="AOV16079.1"/>
    <property type="molecule type" value="Genomic_DNA"/>
</dbReference>
<dbReference type="PANTHER" id="PTHR41248">
    <property type="entry name" value="NORD PROTEIN"/>
    <property type="match status" value="1"/>
</dbReference>
<dbReference type="Gene3D" id="3.40.50.410">
    <property type="entry name" value="von Willebrand factor, type A domain"/>
    <property type="match status" value="1"/>
</dbReference>
<keyword evidence="3" id="KW-1185">Reference proteome</keyword>
<dbReference type="SMART" id="SM00327">
    <property type="entry name" value="VWA"/>
    <property type="match status" value="1"/>
</dbReference>
<dbReference type="PROSITE" id="PS50234">
    <property type="entry name" value="VWFA"/>
    <property type="match status" value="1"/>
</dbReference>
<protein>
    <recommendedName>
        <fullName evidence="1">VWFA domain-containing protein</fullName>
    </recommendedName>
</protein>
<reference evidence="2 3" key="1">
    <citation type="submission" date="2016-09" db="EMBL/GenBank/DDBJ databases">
        <title>Acidihalobacter prosperus V6 (DSM14174).</title>
        <authorList>
            <person name="Khaleque H.N."/>
            <person name="Ramsay J.P."/>
            <person name="Murphy R.J.T."/>
            <person name="Kaksonen A.H."/>
            <person name="Boxall N.J."/>
            <person name="Watkin E.L.J."/>
        </authorList>
    </citation>
    <scope>NUCLEOTIDE SEQUENCE [LARGE SCALE GENOMIC DNA]</scope>
    <source>
        <strain evidence="2 3">V6</strain>
    </source>
</reference>
<dbReference type="PANTHER" id="PTHR41248:SF1">
    <property type="entry name" value="NORD PROTEIN"/>
    <property type="match status" value="1"/>
</dbReference>
<proteinExistence type="predicted"/>
<sequence>MDRDSAQQQSPTEAYRARLDTRFPQVDEVFEGCLQQALTTLTPAGVDAYLEAGRSIGKLGRGVEPLLAFLEAWPETAQHVGEAALPAVMALVGRMQKSPNGQAIAPFLQTLAAVARRLQSIEALQHHLDIVLDLMERTTGSIHGHHTTYSSPGLPDLLAQAPALLAQLSPAGLARWVDYGIRNYATHPDRQQDYFALQSADARAVLQRERDGTLLADVERRLDLYLRGLWHDSDLLIPYSTAFDELRKPVPYYDHLGIRLPDVQHDTGGIRGIDRYRAMLAHMVGHRRWSSPQIADNWSPFQRMAVEFFEDCRIETLLIREYPGLRRLFLALHPRPVEGACDPETTSCLRHRLAMLSRALLDPDHGYLDADLNDFAARFHAALAEGESSTAEIASLALAYVTKTRRQSDQFAKVHFDDTVIEYRDDNRHLWRFIEEGDEEETFSEERKQAEVEEIRGLPPRHYPEWDYVSRTYRPDWACVYEALHPSGDAGVIERLLQKHALLARRLKRVLDLLKPQDKVRIRYQEEGSELDLDIAIRSLIDFRAGAVPDPRINMSHRTAGRDIAVTLLLDLSESLNEKVAGGEQTILELSQEAVSLLAWAIERLGDPLAIAGFHSNTRHDVRYQHIKGFGEHWDDTVKARLAALRAGYSTRMGAAMRHAAHYLGARQADKKLLLILTDGEPADVDVQDNRLLIEDARQAVKELDREGIFTYCISLDPRADEYVTDIFAHRYTVIDNIQRLPEKLPELFMALTK</sequence>
<dbReference type="KEGG" id="aaeo:BJI67_02445"/>
<dbReference type="InterPro" id="IPR051928">
    <property type="entry name" value="NorD/CobT"/>
</dbReference>
<dbReference type="InterPro" id="IPR036465">
    <property type="entry name" value="vWFA_dom_sf"/>
</dbReference>
<dbReference type="RefSeq" id="WP_070071675.1">
    <property type="nucleotide sequence ID" value="NZ_CP017448.1"/>
</dbReference>
<evidence type="ECO:0000313" key="3">
    <source>
        <dbReference type="Proteomes" id="UP000095342"/>
    </source>
</evidence>
<accession>A0A1D8K544</accession>
<organism evidence="2 3">
    <name type="scientific">Acidihalobacter aeolianus</name>
    <dbReference type="NCBI Taxonomy" id="2792603"/>
    <lineage>
        <taxon>Bacteria</taxon>
        <taxon>Pseudomonadati</taxon>
        <taxon>Pseudomonadota</taxon>
        <taxon>Gammaproteobacteria</taxon>
        <taxon>Chromatiales</taxon>
        <taxon>Ectothiorhodospiraceae</taxon>
        <taxon>Acidihalobacter</taxon>
    </lineage>
</organism>
<evidence type="ECO:0000313" key="2">
    <source>
        <dbReference type="EMBL" id="AOV16079.1"/>
    </source>
</evidence>